<dbReference type="OrthoDB" id="2965923at2"/>
<dbReference type="Proteomes" id="UP000319432">
    <property type="component" value="Chromosome"/>
</dbReference>
<gene>
    <name evidence="2" type="ORF">EEL30_16620</name>
</gene>
<dbReference type="AlphaFoldDB" id="A0A518V9V2"/>
<proteinExistence type="predicted"/>
<reference evidence="2 3" key="1">
    <citation type="submission" date="2018-11" db="EMBL/GenBank/DDBJ databases">
        <title>Phylogenetic determinants of toxin gene distribution in genomes of Brevibacillus laterosporus.</title>
        <authorList>
            <person name="Glare T.R."/>
            <person name="Durrant A."/>
            <person name="Berry C."/>
            <person name="Palma L."/>
            <person name="Ormskirk M."/>
            <person name="Cox M.O."/>
        </authorList>
    </citation>
    <scope>NUCLEOTIDE SEQUENCE [LARGE SCALE GENOMIC DNA]</scope>
    <source>
        <strain evidence="2 3">1821L</strain>
    </source>
</reference>
<evidence type="ECO:0000313" key="2">
    <source>
        <dbReference type="EMBL" id="QDX93777.1"/>
    </source>
</evidence>
<sequence>MAVLGATSIIIFFIAIVVVINPKWLSRGKFNLTRKHGLLVLLLSFTSFVCAVASDKPTDTISTTSSVQNEEQPKIQIDDKLIQRATEYVKSGDYVKDAAIAVEGPRASLVVTVDYAVNKETAKNIADNFVRTLGSEAGGKSPTRDYYGEVYDYYDILVTVITPDGKEVLLGAKVTSASNIRWNS</sequence>
<accession>A0A518V9V2</accession>
<keyword evidence="1" id="KW-0472">Membrane</keyword>
<feature type="transmembrane region" description="Helical" evidence="1">
    <location>
        <begin position="37"/>
        <end position="54"/>
    </location>
</feature>
<keyword evidence="3" id="KW-1185">Reference proteome</keyword>
<keyword evidence="1" id="KW-0812">Transmembrane</keyword>
<protein>
    <submittedName>
        <fullName evidence="2">Uncharacterized protein</fullName>
    </submittedName>
</protein>
<evidence type="ECO:0000313" key="3">
    <source>
        <dbReference type="Proteomes" id="UP000319432"/>
    </source>
</evidence>
<feature type="transmembrane region" description="Helical" evidence="1">
    <location>
        <begin position="6"/>
        <end position="25"/>
    </location>
</feature>
<evidence type="ECO:0000256" key="1">
    <source>
        <dbReference type="SAM" id="Phobius"/>
    </source>
</evidence>
<organism evidence="2 3">
    <name type="scientific">Brevibacillus laterosporus</name>
    <name type="common">Bacillus laterosporus</name>
    <dbReference type="NCBI Taxonomy" id="1465"/>
    <lineage>
        <taxon>Bacteria</taxon>
        <taxon>Bacillati</taxon>
        <taxon>Bacillota</taxon>
        <taxon>Bacilli</taxon>
        <taxon>Bacillales</taxon>
        <taxon>Paenibacillaceae</taxon>
        <taxon>Brevibacillus</taxon>
    </lineage>
</organism>
<name>A0A518V9V2_BRELA</name>
<dbReference type="EMBL" id="CP033464">
    <property type="protein sequence ID" value="QDX93777.1"/>
    <property type="molecule type" value="Genomic_DNA"/>
</dbReference>
<keyword evidence="1" id="KW-1133">Transmembrane helix</keyword>